<dbReference type="Gene3D" id="3.30.200.20">
    <property type="entry name" value="Phosphorylase Kinase, domain 1"/>
    <property type="match status" value="1"/>
</dbReference>
<evidence type="ECO:0000256" key="5">
    <source>
        <dbReference type="ARBA" id="ARBA00022840"/>
    </source>
</evidence>
<dbReference type="InterPro" id="IPR000719">
    <property type="entry name" value="Prot_kinase_dom"/>
</dbReference>
<dbReference type="Pfam" id="PF00069">
    <property type="entry name" value="Pkinase"/>
    <property type="match status" value="1"/>
</dbReference>
<feature type="region of interest" description="Disordered" evidence="6">
    <location>
        <begin position="175"/>
        <end position="210"/>
    </location>
</feature>
<dbReference type="SUPFAM" id="SSF56112">
    <property type="entry name" value="Protein kinase-like (PK-like)"/>
    <property type="match status" value="1"/>
</dbReference>
<evidence type="ECO:0000313" key="8">
    <source>
        <dbReference type="EMBL" id="NDV30029.1"/>
    </source>
</evidence>
<proteinExistence type="predicted"/>
<dbReference type="EMBL" id="GIBP01001060">
    <property type="protein sequence ID" value="NDV30029.1"/>
    <property type="molecule type" value="Transcribed_RNA"/>
</dbReference>
<dbReference type="SMART" id="SM00220">
    <property type="entry name" value="S_TKc"/>
    <property type="match status" value="1"/>
</dbReference>
<sequence length="584" mass="66228">MKAIEQQMIQILNHNSTEELTKKRLERRERWNQIQVKTSLSQSESVPPTPIRTEPQTPSDMQMEFSENDKSMPTSPRLGESLLSPTQGESVPTSPGGKSPRTGESCVMSPGIGGSIPTSPGGKSFTDDTTDMFMVCKENEKERIIDIFDVNNEEIENEKADKAKEIANNHSLIVHTHPHQDQKEQKEDLDGNNGKSDDNLTNNNKDSSELDMFNERDAGHEDIFSGGELKIKKLVREAEPSDDSDGYYCFRIGEVLKTNYQIIGYHGKGMFSNVLKANDLSSTQENTEVAIKLIRNNDHMKRTGKKEVKILQRLSENDPEHRCNIIRLITHFEDRDHLCLVFEPMDLNLRQLLKKTGGSGFSIGAIRLYAFKLLKSLVHLKRNGIIHCDIKPDNILISQNRKIIKLADLGSAIDTTEEEIEPTPILVSRFYRSPEIILGYHYGFALDVFSFGCCLYEWATGKVMLRSAENNEHLRLILEIKGPLPKKILQHGVFRPMHYDDQGRFLERVEDPANNSNKEIVRINHIKKPNRSLLKELLAAYPSCSSSEKTQVSQLADLIDKCLELDPSKRIDPTQALNHPLFKT</sequence>
<feature type="domain" description="Protein kinase" evidence="7">
    <location>
        <begin position="260"/>
        <end position="582"/>
    </location>
</feature>
<keyword evidence="3" id="KW-0547">Nucleotide-binding</keyword>
<organism evidence="8">
    <name type="scientific">Arcella intermedia</name>
    <dbReference type="NCBI Taxonomy" id="1963864"/>
    <lineage>
        <taxon>Eukaryota</taxon>
        <taxon>Amoebozoa</taxon>
        <taxon>Tubulinea</taxon>
        <taxon>Elardia</taxon>
        <taxon>Arcellinida</taxon>
        <taxon>Sphaerothecina</taxon>
        <taxon>Arcellidae</taxon>
        <taxon>Arcella</taxon>
    </lineage>
</organism>
<feature type="compositionally biased region" description="Polar residues" evidence="6">
    <location>
        <begin position="83"/>
        <end position="93"/>
    </location>
</feature>
<evidence type="ECO:0000256" key="1">
    <source>
        <dbReference type="ARBA" id="ARBA00022527"/>
    </source>
</evidence>
<dbReference type="PROSITE" id="PS00108">
    <property type="entry name" value="PROTEIN_KINASE_ST"/>
    <property type="match status" value="1"/>
</dbReference>
<dbReference type="Gene3D" id="1.10.510.10">
    <property type="entry name" value="Transferase(Phosphotransferase) domain 1"/>
    <property type="match status" value="1"/>
</dbReference>
<dbReference type="InterPro" id="IPR050494">
    <property type="entry name" value="Ser_Thr_dual-spec_kinase"/>
</dbReference>
<feature type="region of interest" description="Disordered" evidence="6">
    <location>
        <begin position="32"/>
        <end position="129"/>
    </location>
</feature>
<dbReference type="GO" id="GO:0005524">
    <property type="term" value="F:ATP binding"/>
    <property type="evidence" value="ECO:0007669"/>
    <property type="project" value="UniProtKB-KW"/>
</dbReference>
<dbReference type="PROSITE" id="PS50011">
    <property type="entry name" value="PROTEIN_KINASE_DOM"/>
    <property type="match status" value="1"/>
</dbReference>
<dbReference type="GO" id="GO:0004674">
    <property type="term" value="F:protein serine/threonine kinase activity"/>
    <property type="evidence" value="ECO:0007669"/>
    <property type="project" value="UniProtKB-KW"/>
</dbReference>
<evidence type="ECO:0000256" key="6">
    <source>
        <dbReference type="SAM" id="MobiDB-lite"/>
    </source>
</evidence>
<reference evidence="8" key="1">
    <citation type="journal article" date="2020" name="J. Eukaryot. Microbiol.">
        <title>De novo Sequencing, Assembly and Annotation of the Transcriptome for the Free-Living Testate Amoeba Arcella intermedia.</title>
        <authorList>
            <person name="Ribeiro G.M."/>
            <person name="Porfirio-Sousa A.L."/>
            <person name="Maurer-Alcala X.X."/>
            <person name="Katz L.A."/>
            <person name="Lahr D.J.G."/>
        </authorList>
    </citation>
    <scope>NUCLEOTIDE SEQUENCE</scope>
</reference>
<keyword evidence="1" id="KW-0723">Serine/threonine-protein kinase</keyword>
<feature type="compositionally biased region" description="Polar residues" evidence="6">
    <location>
        <begin position="32"/>
        <end position="46"/>
    </location>
</feature>
<keyword evidence="4" id="KW-0418">Kinase</keyword>
<accession>A0A6B2KZ59</accession>
<protein>
    <recommendedName>
        <fullName evidence="7">Protein kinase domain-containing protein</fullName>
    </recommendedName>
</protein>
<evidence type="ECO:0000256" key="2">
    <source>
        <dbReference type="ARBA" id="ARBA00022679"/>
    </source>
</evidence>
<dbReference type="InterPro" id="IPR008271">
    <property type="entry name" value="Ser/Thr_kinase_AS"/>
</dbReference>
<feature type="compositionally biased region" description="Basic and acidic residues" evidence="6">
    <location>
        <begin position="178"/>
        <end position="189"/>
    </location>
</feature>
<evidence type="ECO:0000259" key="7">
    <source>
        <dbReference type="PROSITE" id="PS50011"/>
    </source>
</evidence>
<dbReference type="PANTHER" id="PTHR24058">
    <property type="entry name" value="DUAL SPECIFICITY PROTEIN KINASE"/>
    <property type="match status" value="1"/>
</dbReference>
<keyword evidence="5" id="KW-0067">ATP-binding</keyword>
<keyword evidence="2" id="KW-0808">Transferase</keyword>
<evidence type="ECO:0000256" key="3">
    <source>
        <dbReference type="ARBA" id="ARBA00022741"/>
    </source>
</evidence>
<evidence type="ECO:0000256" key="4">
    <source>
        <dbReference type="ARBA" id="ARBA00022777"/>
    </source>
</evidence>
<dbReference type="InterPro" id="IPR011009">
    <property type="entry name" value="Kinase-like_dom_sf"/>
</dbReference>
<dbReference type="AlphaFoldDB" id="A0A6B2KZ59"/>
<dbReference type="PANTHER" id="PTHR24058:SF103">
    <property type="entry name" value="SERINE_THREONINE-PROTEIN KINASE PRP4 HOMOLOG"/>
    <property type="match status" value="1"/>
</dbReference>
<name>A0A6B2KZ59_9EUKA</name>